<evidence type="ECO:0000256" key="2">
    <source>
        <dbReference type="ARBA" id="ARBA00006706"/>
    </source>
</evidence>
<evidence type="ECO:0000313" key="7">
    <source>
        <dbReference type="EMBL" id="MFC6592148.1"/>
    </source>
</evidence>
<dbReference type="EC" id="2.5.1.-" evidence="7"/>
<dbReference type="Pfam" id="PF00348">
    <property type="entry name" value="polyprenyl_synt"/>
    <property type="match status" value="1"/>
</dbReference>
<keyword evidence="5" id="KW-0460">Magnesium</keyword>
<protein>
    <submittedName>
        <fullName evidence="7">Polyprenyl synthetase family protein</fullName>
        <ecNumber evidence="7">2.5.1.-</ecNumber>
    </submittedName>
</protein>
<comment type="caution">
    <text evidence="7">The sequence shown here is derived from an EMBL/GenBank/DDBJ whole genome shotgun (WGS) entry which is preliminary data.</text>
</comment>
<comment type="cofactor">
    <cofactor evidence="1">
        <name>Mg(2+)</name>
        <dbReference type="ChEBI" id="CHEBI:18420"/>
    </cofactor>
</comment>
<keyword evidence="3 6" id="KW-0808">Transferase</keyword>
<accession>A0ABW1YFC8</accession>
<dbReference type="PROSITE" id="PS00444">
    <property type="entry name" value="POLYPRENYL_SYNTHASE_2"/>
    <property type="match status" value="1"/>
</dbReference>
<dbReference type="RefSeq" id="WP_380083665.1">
    <property type="nucleotide sequence ID" value="NZ_JBHSWD010000001.1"/>
</dbReference>
<organism evidence="7 8">
    <name type="scientific">Deinococcus lacus</name>
    <dbReference type="NCBI Taxonomy" id="392561"/>
    <lineage>
        <taxon>Bacteria</taxon>
        <taxon>Thermotogati</taxon>
        <taxon>Deinococcota</taxon>
        <taxon>Deinococci</taxon>
        <taxon>Deinococcales</taxon>
        <taxon>Deinococcaceae</taxon>
        <taxon>Deinococcus</taxon>
    </lineage>
</organism>
<dbReference type="EMBL" id="JBHSWD010000001">
    <property type="protein sequence ID" value="MFC6592148.1"/>
    <property type="molecule type" value="Genomic_DNA"/>
</dbReference>
<keyword evidence="4" id="KW-0479">Metal-binding</keyword>
<dbReference type="SFLD" id="SFLDS00005">
    <property type="entry name" value="Isoprenoid_Synthase_Type_I"/>
    <property type="match status" value="1"/>
</dbReference>
<sequence>MLQSDVEFIQLIGEDLMKAGGKRVRPSVCLLAAQALGARPGGPEWNQVLDLAACTELLHSASLLHDDLIDDADTRRGQPTAFRRFGNVVSVMSGDFMLSRLLARLSTLPASAELTRAFGETAGLVCEGEVLQFQVAAYGDYSTENYLRIIHGKTAALLELAARAPALLLGQPAIEPALATFGREYGMAFQMRDDLLDLGGDPQQLGKPAGSDLREGKATGPVLALLDTEYAPEIRQILERQAAQPGDTERVLVLAQQTGALERTAAEISRRLDLARAALEALPPSPARSALAELAGRAGERNF</sequence>
<dbReference type="PANTHER" id="PTHR12001">
    <property type="entry name" value="GERANYLGERANYL PYROPHOSPHATE SYNTHASE"/>
    <property type="match status" value="1"/>
</dbReference>
<evidence type="ECO:0000256" key="4">
    <source>
        <dbReference type="ARBA" id="ARBA00022723"/>
    </source>
</evidence>
<dbReference type="SUPFAM" id="SSF48576">
    <property type="entry name" value="Terpenoid synthases"/>
    <property type="match status" value="1"/>
</dbReference>
<dbReference type="Proteomes" id="UP001596297">
    <property type="component" value="Unassembled WGS sequence"/>
</dbReference>
<evidence type="ECO:0000256" key="5">
    <source>
        <dbReference type="ARBA" id="ARBA00022842"/>
    </source>
</evidence>
<comment type="similarity">
    <text evidence="2 6">Belongs to the FPP/GGPP synthase family.</text>
</comment>
<evidence type="ECO:0000256" key="1">
    <source>
        <dbReference type="ARBA" id="ARBA00001946"/>
    </source>
</evidence>
<dbReference type="CDD" id="cd00685">
    <property type="entry name" value="Trans_IPPS_HT"/>
    <property type="match status" value="1"/>
</dbReference>
<gene>
    <name evidence="7" type="ORF">ACFP81_09130</name>
</gene>
<name>A0ABW1YFC8_9DEIO</name>
<evidence type="ECO:0000313" key="8">
    <source>
        <dbReference type="Proteomes" id="UP001596297"/>
    </source>
</evidence>
<dbReference type="InterPro" id="IPR033749">
    <property type="entry name" value="Polyprenyl_synt_CS"/>
</dbReference>
<reference evidence="8" key="1">
    <citation type="journal article" date="2019" name="Int. J. Syst. Evol. Microbiol.">
        <title>The Global Catalogue of Microorganisms (GCM) 10K type strain sequencing project: providing services to taxonomists for standard genome sequencing and annotation.</title>
        <authorList>
            <consortium name="The Broad Institute Genomics Platform"/>
            <consortium name="The Broad Institute Genome Sequencing Center for Infectious Disease"/>
            <person name="Wu L."/>
            <person name="Ma J."/>
        </authorList>
    </citation>
    <scope>NUCLEOTIDE SEQUENCE [LARGE SCALE GENOMIC DNA]</scope>
    <source>
        <strain evidence="8">CGMCC 1.15772</strain>
    </source>
</reference>
<dbReference type="GO" id="GO:0016740">
    <property type="term" value="F:transferase activity"/>
    <property type="evidence" value="ECO:0007669"/>
    <property type="project" value="UniProtKB-KW"/>
</dbReference>
<dbReference type="PROSITE" id="PS00723">
    <property type="entry name" value="POLYPRENYL_SYNTHASE_1"/>
    <property type="match status" value="1"/>
</dbReference>
<dbReference type="InterPro" id="IPR000092">
    <property type="entry name" value="Polyprenyl_synt"/>
</dbReference>
<dbReference type="Gene3D" id="1.10.600.10">
    <property type="entry name" value="Farnesyl Diphosphate Synthase"/>
    <property type="match status" value="1"/>
</dbReference>
<evidence type="ECO:0000256" key="6">
    <source>
        <dbReference type="RuleBase" id="RU004466"/>
    </source>
</evidence>
<dbReference type="InterPro" id="IPR008949">
    <property type="entry name" value="Isoprenoid_synthase_dom_sf"/>
</dbReference>
<evidence type="ECO:0000256" key="3">
    <source>
        <dbReference type="ARBA" id="ARBA00022679"/>
    </source>
</evidence>
<proteinExistence type="inferred from homology"/>
<dbReference type="PANTHER" id="PTHR12001:SF69">
    <property type="entry name" value="ALL TRANS-POLYPRENYL-DIPHOSPHATE SYNTHASE PDSS1"/>
    <property type="match status" value="1"/>
</dbReference>
<keyword evidence="8" id="KW-1185">Reference proteome</keyword>